<evidence type="ECO:0000256" key="4">
    <source>
        <dbReference type="ARBA" id="ARBA00022833"/>
    </source>
</evidence>
<evidence type="ECO:0000259" key="14">
    <source>
        <dbReference type="PROSITE" id="PS50305"/>
    </source>
</evidence>
<comment type="catalytic activity">
    <reaction evidence="7">
        <text>N(6)-tetradecanoyl-L-lysyl-[protein] + NAD(+) + H2O = 2''-O-tetradecanoyl-ADP-D-ribose + nicotinamide + L-lysyl-[protein]</text>
        <dbReference type="Rhea" id="RHEA:70567"/>
        <dbReference type="Rhea" id="RHEA-COMP:9752"/>
        <dbReference type="Rhea" id="RHEA-COMP:15437"/>
        <dbReference type="ChEBI" id="CHEBI:15377"/>
        <dbReference type="ChEBI" id="CHEBI:17154"/>
        <dbReference type="ChEBI" id="CHEBI:29969"/>
        <dbReference type="ChEBI" id="CHEBI:57540"/>
        <dbReference type="ChEBI" id="CHEBI:141129"/>
        <dbReference type="ChEBI" id="CHEBI:189674"/>
    </reaction>
    <physiologicalReaction direction="left-to-right" evidence="7">
        <dbReference type="Rhea" id="RHEA:70568"/>
    </physiologicalReaction>
</comment>
<dbReference type="GO" id="GO:0070403">
    <property type="term" value="F:NAD+ binding"/>
    <property type="evidence" value="ECO:0007669"/>
    <property type="project" value="UniProtKB-UniRule"/>
</dbReference>
<feature type="binding site" evidence="11 12">
    <location>
        <position position="221"/>
    </location>
    <ligand>
        <name>Zn(2+)</name>
        <dbReference type="ChEBI" id="CHEBI:29105"/>
    </ligand>
</feature>
<feature type="region of interest" description="Disordered" evidence="13">
    <location>
        <begin position="1"/>
        <end position="29"/>
    </location>
</feature>
<keyword evidence="16" id="KW-1185">Reference proteome</keyword>
<evidence type="ECO:0000256" key="2">
    <source>
        <dbReference type="ARBA" id="ARBA00022679"/>
    </source>
</evidence>
<evidence type="ECO:0000256" key="3">
    <source>
        <dbReference type="ARBA" id="ARBA00022723"/>
    </source>
</evidence>
<dbReference type="PROSITE" id="PS50305">
    <property type="entry name" value="SIRTUIN"/>
    <property type="match status" value="1"/>
</dbReference>
<dbReference type="EMBL" id="JRES01000310">
    <property type="protein sequence ID" value="KNC32448.1"/>
    <property type="molecule type" value="Genomic_DNA"/>
</dbReference>
<evidence type="ECO:0000313" key="16">
    <source>
        <dbReference type="Proteomes" id="UP000037069"/>
    </source>
</evidence>
<feature type="compositionally biased region" description="Basic and acidic residues" evidence="13">
    <location>
        <begin position="1"/>
        <end position="24"/>
    </location>
</feature>
<dbReference type="PANTHER" id="PTHR11085:SF6">
    <property type="entry name" value="NAD-DEPENDENT PROTEIN DEACETYLASE SIRTUIN-2"/>
    <property type="match status" value="1"/>
</dbReference>
<keyword evidence="4 8" id="KW-0862">Zinc</keyword>
<comment type="caution">
    <text evidence="15">The sequence shown here is derived from an EMBL/GenBank/DDBJ whole genome shotgun (WGS) entry which is preliminary data.</text>
</comment>
<evidence type="ECO:0000256" key="13">
    <source>
        <dbReference type="SAM" id="MobiDB-lite"/>
    </source>
</evidence>
<feature type="compositionally biased region" description="Basic and acidic residues" evidence="13">
    <location>
        <begin position="348"/>
        <end position="359"/>
    </location>
</feature>
<evidence type="ECO:0000256" key="5">
    <source>
        <dbReference type="ARBA" id="ARBA00023027"/>
    </source>
</evidence>
<evidence type="ECO:0000256" key="6">
    <source>
        <dbReference type="ARBA" id="ARBA00048378"/>
    </source>
</evidence>
<comment type="catalytic activity">
    <reaction evidence="6">
        <text>N(6)-hexadecanoyl-L-lysyl-[protein] + NAD(+) + H2O = 2''-O-hexadecanoyl-ADP-D-ribose + nicotinamide + L-lysyl-[protein]</text>
        <dbReference type="Rhea" id="RHEA:70563"/>
        <dbReference type="Rhea" id="RHEA-COMP:9752"/>
        <dbReference type="Rhea" id="RHEA-COMP:14175"/>
        <dbReference type="ChEBI" id="CHEBI:15377"/>
        <dbReference type="ChEBI" id="CHEBI:17154"/>
        <dbReference type="ChEBI" id="CHEBI:29969"/>
        <dbReference type="ChEBI" id="CHEBI:57540"/>
        <dbReference type="ChEBI" id="CHEBI:138936"/>
        <dbReference type="ChEBI" id="CHEBI:189673"/>
    </reaction>
    <physiologicalReaction direction="left-to-right" evidence="6">
        <dbReference type="Rhea" id="RHEA:70564"/>
    </physiologicalReaction>
</comment>
<dbReference type="InterPro" id="IPR026590">
    <property type="entry name" value="Ssirtuin_cat_dom"/>
</dbReference>
<dbReference type="InterPro" id="IPR026591">
    <property type="entry name" value="Sirtuin_cat_small_dom_sf"/>
</dbReference>
<evidence type="ECO:0000256" key="8">
    <source>
        <dbReference type="PIRNR" id="PIRNR037938"/>
    </source>
</evidence>
<evidence type="ECO:0000256" key="11">
    <source>
        <dbReference type="PIRSR" id="PIRSR037938-3"/>
    </source>
</evidence>
<reference evidence="15 16" key="1">
    <citation type="journal article" date="2015" name="Nat. Commun.">
        <title>Lucilia cuprina genome unlocks parasitic fly biology to underpin future interventions.</title>
        <authorList>
            <person name="Anstead C.A."/>
            <person name="Korhonen P.K."/>
            <person name="Young N.D."/>
            <person name="Hall R.S."/>
            <person name="Jex A.R."/>
            <person name="Murali S.C."/>
            <person name="Hughes D.S."/>
            <person name="Lee S.F."/>
            <person name="Perry T."/>
            <person name="Stroehlein A.J."/>
            <person name="Ansell B.R."/>
            <person name="Breugelmans B."/>
            <person name="Hofmann A."/>
            <person name="Qu J."/>
            <person name="Dugan S."/>
            <person name="Lee S.L."/>
            <person name="Chao H."/>
            <person name="Dinh H."/>
            <person name="Han Y."/>
            <person name="Doddapaneni H.V."/>
            <person name="Worley K.C."/>
            <person name="Muzny D.M."/>
            <person name="Ioannidis P."/>
            <person name="Waterhouse R.M."/>
            <person name="Zdobnov E.M."/>
            <person name="James P.J."/>
            <person name="Bagnall N.H."/>
            <person name="Kotze A.C."/>
            <person name="Gibbs R.A."/>
            <person name="Richards S."/>
            <person name="Batterham P."/>
            <person name="Gasser R.B."/>
        </authorList>
    </citation>
    <scope>NUCLEOTIDE SEQUENCE [LARGE SCALE GENOMIC DNA]</scope>
    <source>
        <strain evidence="15 16">LS</strain>
        <tissue evidence="15">Full body</tissue>
    </source>
</reference>
<evidence type="ECO:0000256" key="12">
    <source>
        <dbReference type="PROSITE-ProRule" id="PRU00236"/>
    </source>
</evidence>
<organism evidence="15 16">
    <name type="scientific">Lucilia cuprina</name>
    <name type="common">Green bottle fly</name>
    <name type="synonym">Australian sheep blowfly</name>
    <dbReference type="NCBI Taxonomy" id="7375"/>
    <lineage>
        <taxon>Eukaryota</taxon>
        <taxon>Metazoa</taxon>
        <taxon>Ecdysozoa</taxon>
        <taxon>Arthropoda</taxon>
        <taxon>Hexapoda</taxon>
        <taxon>Insecta</taxon>
        <taxon>Pterygota</taxon>
        <taxon>Neoptera</taxon>
        <taxon>Endopterygota</taxon>
        <taxon>Diptera</taxon>
        <taxon>Brachycera</taxon>
        <taxon>Muscomorpha</taxon>
        <taxon>Oestroidea</taxon>
        <taxon>Calliphoridae</taxon>
        <taxon>Luciliinae</taxon>
        <taxon>Lucilia</taxon>
    </lineage>
</organism>
<dbReference type="Gene3D" id="3.40.50.1220">
    <property type="entry name" value="TPP-binding domain"/>
    <property type="match status" value="1"/>
</dbReference>
<dbReference type="SUPFAM" id="SSF52467">
    <property type="entry name" value="DHS-like NAD/FAD-binding domain"/>
    <property type="match status" value="1"/>
</dbReference>
<dbReference type="InterPro" id="IPR017328">
    <property type="entry name" value="Sirtuin_class_I"/>
</dbReference>
<accession>A0A0L0CJ84</accession>
<dbReference type="GO" id="GO:0017136">
    <property type="term" value="F:histone deacetylase activity, NAD-dependent"/>
    <property type="evidence" value="ECO:0007669"/>
    <property type="project" value="InterPro"/>
</dbReference>
<evidence type="ECO:0000256" key="7">
    <source>
        <dbReference type="ARBA" id="ARBA00048905"/>
    </source>
</evidence>
<dbReference type="PANTHER" id="PTHR11085">
    <property type="entry name" value="NAD-DEPENDENT PROTEIN DEACYLASE SIRTUIN-5, MITOCHONDRIAL-RELATED"/>
    <property type="match status" value="1"/>
</dbReference>
<dbReference type="OMA" id="ATHSCID"/>
<dbReference type="Proteomes" id="UP000037069">
    <property type="component" value="Unassembled WGS sequence"/>
</dbReference>
<comment type="similarity">
    <text evidence="1 8">Belongs to the sirtuin family. Class I subfamily.</text>
</comment>
<dbReference type="InterPro" id="IPR050134">
    <property type="entry name" value="NAD-dep_sirtuin_deacylases"/>
</dbReference>
<dbReference type="InterPro" id="IPR003000">
    <property type="entry name" value="Sirtuin"/>
</dbReference>
<dbReference type="Pfam" id="PF02146">
    <property type="entry name" value="SIR2"/>
    <property type="match status" value="1"/>
</dbReference>
<keyword evidence="3 8" id="KW-0479">Metal-binding</keyword>
<dbReference type="PIRSF" id="PIRSF037938">
    <property type="entry name" value="SIR2_euk"/>
    <property type="match status" value="1"/>
</dbReference>
<keyword evidence="5 8" id="KW-0520">NAD</keyword>
<dbReference type="STRING" id="7375.A0A0L0CJ84"/>
<comment type="cofactor">
    <cofactor evidence="11">
        <name>Zn(2+)</name>
        <dbReference type="ChEBI" id="CHEBI:29105"/>
    </cofactor>
    <text evidence="11">Binds 1 zinc ion per subunit.</text>
</comment>
<feature type="binding site" evidence="10">
    <location>
        <begin position="259"/>
        <end position="260"/>
    </location>
    <ligand>
        <name>NAD(+)</name>
        <dbReference type="ChEBI" id="CHEBI:57540"/>
    </ligand>
</feature>
<feature type="binding site" evidence="10">
    <location>
        <begin position="166"/>
        <end position="169"/>
    </location>
    <ligand>
        <name>NAD(+)</name>
        <dbReference type="ChEBI" id="CHEBI:57540"/>
    </ligand>
</feature>
<sequence>MSEEKPTSSKNENKESLAERKKEETDDNTMEAIRKFFSQKLNLVTTLDEEDGSSKKVIENLTFEGLCDHWKSKGFKNIITMVGAGISTSAGIPDFRSPGSGLYDNLQKYNLPHPSAIFEMDYFEENPQPFFALAKELYPGSFNPTPSHYFVRLLHNKGLLLRHYTQNIDTLERIAGLPDDKLVEAHGTFFTNHCLGCRKLYSMEWMKEQIFADSVPTCSVCNSVVKPDIVFFGENLPEKFYTLPAKDFNKCDLLIIMGTSLEVQPFASLIDRANSKCVRLLINRTKVGNDFGGISSWFMSGPGLMFDNPKNTRDIAYIGDCDDGCLALAEALGWKDELQELIKSEHERLDKENPKDKCNTVKNVTSDKEEDEDKIKDEARKVDS</sequence>
<dbReference type="CDD" id="cd01408">
    <property type="entry name" value="SIRT1"/>
    <property type="match status" value="1"/>
</dbReference>
<dbReference type="GO" id="GO:0140774">
    <property type="term" value="F:NAD-dependent protein depalmitoylase activity"/>
    <property type="evidence" value="ECO:0007669"/>
    <property type="project" value="RHEA"/>
</dbReference>
<gene>
    <name evidence="15" type="ORF">FF38_05023</name>
</gene>
<feature type="binding site" evidence="11 12">
    <location>
        <position position="218"/>
    </location>
    <ligand>
        <name>Zn(2+)</name>
        <dbReference type="ChEBI" id="CHEBI:29105"/>
    </ligand>
</feature>
<feature type="binding site" evidence="10">
    <location>
        <position position="321"/>
    </location>
    <ligand>
        <name>NAD(+)</name>
        <dbReference type="ChEBI" id="CHEBI:57540"/>
    </ligand>
</feature>
<dbReference type="OrthoDB" id="420264at2759"/>
<keyword evidence="2 8" id="KW-0808">Transferase</keyword>
<dbReference type="InterPro" id="IPR029035">
    <property type="entry name" value="DHS-like_NAD/FAD-binding_dom"/>
</dbReference>
<dbReference type="GO" id="GO:0140773">
    <property type="term" value="F:NAD-dependent protein demyristoylase activity"/>
    <property type="evidence" value="ECO:0007669"/>
    <property type="project" value="RHEA"/>
</dbReference>
<feature type="compositionally biased region" description="Basic and acidic residues" evidence="13">
    <location>
        <begin position="373"/>
        <end position="384"/>
    </location>
</feature>
<evidence type="ECO:0000256" key="10">
    <source>
        <dbReference type="PIRSR" id="PIRSR037938-2"/>
    </source>
</evidence>
<feature type="active site" description="Proton acceptor" evidence="9 12">
    <location>
        <position position="186"/>
    </location>
</feature>
<evidence type="ECO:0000256" key="9">
    <source>
        <dbReference type="PIRSR" id="PIRSR037938-1"/>
    </source>
</evidence>
<feature type="region of interest" description="Disordered" evidence="13">
    <location>
        <begin position="348"/>
        <end position="384"/>
    </location>
</feature>
<dbReference type="GO" id="GO:0008270">
    <property type="term" value="F:zinc ion binding"/>
    <property type="evidence" value="ECO:0007669"/>
    <property type="project" value="UniProtKB-UniRule"/>
</dbReference>
<comment type="catalytic activity">
    <reaction evidence="8">
        <text>N(6)-acetyl-L-lysyl-[protein] + NAD(+) + H2O = 2''-O-acetyl-ADP-D-ribose + nicotinamide + L-lysyl-[protein]</text>
        <dbReference type="Rhea" id="RHEA:43636"/>
        <dbReference type="Rhea" id="RHEA-COMP:9752"/>
        <dbReference type="Rhea" id="RHEA-COMP:10731"/>
        <dbReference type="ChEBI" id="CHEBI:15377"/>
        <dbReference type="ChEBI" id="CHEBI:17154"/>
        <dbReference type="ChEBI" id="CHEBI:29969"/>
        <dbReference type="ChEBI" id="CHEBI:57540"/>
        <dbReference type="ChEBI" id="CHEBI:61930"/>
        <dbReference type="ChEBI" id="CHEBI:83767"/>
        <dbReference type="EC" id="2.3.1.286"/>
    </reaction>
</comment>
<feature type="binding site" evidence="11 12">
    <location>
        <position position="194"/>
    </location>
    <ligand>
        <name>Zn(2+)</name>
        <dbReference type="ChEBI" id="CHEBI:29105"/>
    </ligand>
</feature>
<feature type="binding site" evidence="11 12">
    <location>
        <position position="197"/>
    </location>
    <ligand>
        <name>Zn(2+)</name>
        <dbReference type="ChEBI" id="CHEBI:29105"/>
    </ligand>
</feature>
<dbReference type="EC" id="2.3.1.286" evidence="8"/>
<evidence type="ECO:0000256" key="1">
    <source>
        <dbReference type="ARBA" id="ARBA00006924"/>
    </source>
</evidence>
<feature type="binding site" evidence="10">
    <location>
        <begin position="84"/>
        <end position="88"/>
    </location>
    <ligand>
        <name>NAD(+)</name>
        <dbReference type="ChEBI" id="CHEBI:57540"/>
    </ligand>
</feature>
<protein>
    <recommendedName>
        <fullName evidence="8">NAD-dependent protein deacetylase</fullName>
        <ecNumber evidence="8">2.3.1.286</ecNumber>
    </recommendedName>
</protein>
<dbReference type="GO" id="GO:0005634">
    <property type="term" value="C:nucleus"/>
    <property type="evidence" value="ECO:0007669"/>
    <property type="project" value="TreeGrafter"/>
</dbReference>
<dbReference type="Gene3D" id="3.30.1600.10">
    <property type="entry name" value="SIR2/SIRT2 'Small Domain"/>
    <property type="match status" value="1"/>
</dbReference>
<name>A0A0L0CJ84_LUCCU</name>
<dbReference type="AlphaFoldDB" id="A0A0L0CJ84"/>
<proteinExistence type="inferred from homology"/>
<feature type="domain" description="Deacetylase sirtuin-type" evidence="14">
    <location>
        <begin position="56"/>
        <end position="335"/>
    </location>
</feature>
<evidence type="ECO:0000313" key="15">
    <source>
        <dbReference type="EMBL" id="KNC32448.1"/>
    </source>
</evidence>
<feature type="binding site" evidence="10">
    <location>
        <begin position="94"/>
        <end position="96"/>
    </location>
    <ligand>
        <name>NAD(+)</name>
        <dbReference type="ChEBI" id="CHEBI:57540"/>
    </ligand>
</feature>